<feature type="region of interest" description="Disordered" evidence="1">
    <location>
        <begin position="52"/>
        <end position="113"/>
    </location>
</feature>
<protein>
    <submittedName>
        <fullName evidence="2">Uncharacterized protein</fullName>
    </submittedName>
</protein>
<evidence type="ECO:0000256" key="1">
    <source>
        <dbReference type="SAM" id="MobiDB-lite"/>
    </source>
</evidence>
<feature type="compositionally biased region" description="Basic and acidic residues" evidence="1">
    <location>
        <begin position="181"/>
        <end position="190"/>
    </location>
</feature>
<proteinExistence type="predicted"/>
<name>A0A6J4Q8H2_9RHOB</name>
<dbReference type="AlphaFoldDB" id="A0A6J4Q8H2"/>
<feature type="compositionally biased region" description="Basic and acidic residues" evidence="1">
    <location>
        <begin position="90"/>
        <end position="100"/>
    </location>
</feature>
<organism evidence="2">
    <name type="scientific">uncultured Rubellimicrobium sp</name>
    <dbReference type="NCBI Taxonomy" id="543078"/>
    <lineage>
        <taxon>Bacteria</taxon>
        <taxon>Pseudomonadati</taxon>
        <taxon>Pseudomonadota</taxon>
        <taxon>Alphaproteobacteria</taxon>
        <taxon>Rhodobacterales</taxon>
        <taxon>Roseobacteraceae</taxon>
        <taxon>Rubellimicrobium</taxon>
        <taxon>environmental samples</taxon>
    </lineage>
</organism>
<accession>A0A6J4Q8H2</accession>
<sequence length="349" mass="38042">ERRTFPPPPPWRPALALDRRRHLGLAHRRSGADVWSRALARGFFFQEPRATCRVPADPPALPTADRAGRGPRRAPAPLHRHARGRVAGRLGRDPAHRHQQPDGGPGEPGRADRRQYCQTPASALGRLRHRQLCGPARRQQLSPVPLELGLRDGDRDGHHTTHEQHGRLCAVQVRFPRPQRSHADHRRDSDGAPVGDPCAALCGGERDGAPRLPLGGDPADGRHAHGRFPPSAVHAHDPRRASGGRADGPCLGMADLLADRAAAHGARTRRAGHLLGGLALERLPVAADRAVAARTLHPSGRAQHLCGRTQRSVALYLGYDRGDHAPGGLGFRVPPALHHNRHRRCRHQM</sequence>
<feature type="region of interest" description="Disordered" evidence="1">
    <location>
        <begin position="135"/>
        <end position="165"/>
    </location>
</feature>
<evidence type="ECO:0000313" key="2">
    <source>
        <dbReference type="EMBL" id="CAA9431204.1"/>
    </source>
</evidence>
<dbReference type="EMBL" id="CADCUU010000434">
    <property type="protein sequence ID" value="CAA9431204.1"/>
    <property type="molecule type" value="Genomic_DNA"/>
</dbReference>
<feature type="non-terminal residue" evidence="2">
    <location>
        <position position="349"/>
    </location>
</feature>
<feature type="non-terminal residue" evidence="2">
    <location>
        <position position="1"/>
    </location>
</feature>
<gene>
    <name evidence="2" type="ORF">AVDCRST_MAG15-2859</name>
</gene>
<reference evidence="2" key="1">
    <citation type="submission" date="2020-02" db="EMBL/GenBank/DDBJ databases">
        <authorList>
            <person name="Meier V. D."/>
        </authorList>
    </citation>
    <scope>NUCLEOTIDE SEQUENCE</scope>
    <source>
        <strain evidence="2">AVDCRST_MAG15</strain>
    </source>
</reference>
<feature type="compositionally biased region" description="Basic and acidic residues" evidence="1">
    <location>
        <begin position="149"/>
        <end position="165"/>
    </location>
</feature>
<feature type="region of interest" description="Disordered" evidence="1">
    <location>
        <begin position="178"/>
        <end position="244"/>
    </location>
</feature>